<keyword evidence="8 17" id="KW-0378">Hydrolase</keyword>
<dbReference type="Gene3D" id="3.40.710.10">
    <property type="entry name" value="DD-peptidase/beta-lactamase superfamily"/>
    <property type="match status" value="1"/>
</dbReference>
<dbReference type="InterPro" id="IPR037167">
    <property type="entry name" value="Peptidase_S11_C_sf"/>
</dbReference>
<keyword evidence="10" id="KW-0573">Peptidoglycan synthesis</keyword>
<evidence type="ECO:0000256" key="15">
    <source>
        <dbReference type="SAM" id="SignalP"/>
    </source>
</evidence>
<evidence type="ECO:0000256" key="1">
    <source>
        <dbReference type="ARBA" id="ARBA00003217"/>
    </source>
</evidence>
<dbReference type="AlphaFoldDB" id="Q3SM31"/>
<evidence type="ECO:0000256" key="7">
    <source>
        <dbReference type="ARBA" id="ARBA00022729"/>
    </source>
</evidence>
<dbReference type="Proteomes" id="UP000008291">
    <property type="component" value="Chromosome"/>
</dbReference>
<organism evidence="17 18">
    <name type="scientific">Thiobacillus denitrificans (strain ATCC 25259 / T1)</name>
    <dbReference type="NCBI Taxonomy" id="292415"/>
    <lineage>
        <taxon>Bacteria</taxon>
        <taxon>Pseudomonadati</taxon>
        <taxon>Pseudomonadota</taxon>
        <taxon>Betaproteobacteria</taxon>
        <taxon>Nitrosomonadales</taxon>
        <taxon>Thiobacillaceae</taxon>
        <taxon>Thiobacillus</taxon>
    </lineage>
</organism>
<evidence type="ECO:0000256" key="11">
    <source>
        <dbReference type="ARBA" id="ARBA00023316"/>
    </source>
</evidence>
<dbReference type="GO" id="GO:0071555">
    <property type="term" value="P:cell wall organization"/>
    <property type="evidence" value="ECO:0007669"/>
    <property type="project" value="UniProtKB-KW"/>
</dbReference>
<dbReference type="PANTHER" id="PTHR21581:SF6">
    <property type="entry name" value="TRAFFICKING PROTEIN PARTICLE COMPLEX SUBUNIT 12"/>
    <property type="match status" value="1"/>
</dbReference>
<evidence type="ECO:0000313" key="18">
    <source>
        <dbReference type="Proteomes" id="UP000008291"/>
    </source>
</evidence>
<comment type="similarity">
    <text evidence="3 14">Belongs to the peptidase S11 family.</text>
</comment>
<evidence type="ECO:0000256" key="12">
    <source>
        <dbReference type="ARBA" id="ARBA00034000"/>
    </source>
</evidence>
<dbReference type="PANTHER" id="PTHR21581">
    <property type="entry name" value="D-ALANYL-D-ALANINE CARBOXYPEPTIDASE"/>
    <property type="match status" value="1"/>
</dbReference>
<reference evidence="17 18" key="1">
    <citation type="journal article" date="2006" name="J. Bacteriol.">
        <title>The genome sequence of the obligately chemolithoautotrophic, facultatively anaerobic bacterium Thiobacillus denitrificans.</title>
        <authorList>
            <person name="Beller H.R."/>
            <person name="Chain P.S."/>
            <person name="Letain T.E."/>
            <person name="Chakicherla A."/>
            <person name="Larimer F.W."/>
            <person name="Richardson P.M."/>
            <person name="Coleman M.A."/>
            <person name="Wood A.P."/>
            <person name="Kelly D.P."/>
        </authorList>
    </citation>
    <scope>NUCLEOTIDE SEQUENCE [LARGE SCALE GENOMIC DNA]</scope>
    <source>
        <strain evidence="17 18">ATCC 25259</strain>
    </source>
</reference>
<dbReference type="UniPathway" id="UPA00219"/>
<feature type="signal peptide" evidence="15">
    <location>
        <begin position="1"/>
        <end position="24"/>
    </location>
</feature>
<dbReference type="EC" id="3.4.16.4" evidence="4"/>
<evidence type="ECO:0000256" key="9">
    <source>
        <dbReference type="ARBA" id="ARBA00022960"/>
    </source>
</evidence>
<keyword evidence="6" id="KW-0645">Protease</keyword>
<keyword evidence="11" id="KW-0961">Cell wall biogenesis/degradation</keyword>
<evidence type="ECO:0000256" key="5">
    <source>
        <dbReference type="ARBA" id="ARBA00022645"/>
    </source>
</evidence>
<comment type="catalytic activity">
    <reaction evidence="12">
        <text>Preferential cleavage: (Ac)2-L-Lys-D-Ala-|-D-Ala. Also transpeptidation of peptidyl-alanyl moieties that are N-acyl substituents of D-alanine.</text>
        <dbReference type="EC" id="3.4.16.4"/>
    </reaction>
</comment>
<dbReference type="InterPro" id="IPR012907">
    <property type="entry name" value="Peptidase_S11_C"/>
</dbReference>
<evidence type="ECO:0000256" key="13">
    <source>
        <dbReference type="PIRSR" id="PIRSR618044-2"/>
    </source>
</evidence>
<evidence type="ECO:0000256" key="6">
    <source>
        <dbReference type="ARBA" id="ARBA00022670"/>
    </source>
</evidence>
<dbReference type="Pfam" id="PF00768">
    <property type="entry name" value="Peptidase_S11"/>
    <property type="match status" value="1"/>
</dbReference>
<evidence type="ECO:0000256" key="4">
    <source>
        <dbReference type="ARBA" id="ARBA00012448"/>
    </source>
</evidence>
<evidence type="ECO:0000256" key="14">
    <source>
        <dbReference type="RuleBase" id="RU004016"/>
    </source>
</evidence>
<dbReference type="SMART" id="SM00936">
    <property type="entry name" value="PBP5_C"/>
    <property type="match status" value="1"/>
</dbReference>
<proteinExistence type="inferred from homology"/>
<dbReference type="PRINTS" id="PR00725">
    <property type="entry name" value="DADACBPTASE1"/>
</dbReference>
<keyword evidence="9" id="KW-0133">Cell shape</keyword>
<protein>
    <recommendedName>
        <fullName evidence="4">serine-type D-Ala-D-Ala carboxypeptidase</fullName>
        <ecNumber evidence="4">3.4.16.4</ecNumber>
    </recommendedName>
</protein>
<evidence type="ECO:0000259" key="16">
    <source>
        <dbReference type="SMART" id="SM00936"/>
    </source>
</evidence>
<dbReference type="InterPro" id="IPR015956">
    <property type="entry name" value="Peniciliin-bd_prot_C_sf"/>
</dbReference>
<keyword evidence="7 15" id="KW-0732">Signal</keyword>
<keyword evidence="5 17" id="KW-0121">Carboxypeptidase</keyword>
<evidence type="ECO:0000256" key="8">
    <source>
        <dbReference type="ARBA" id="ARBA00022801"/>
    </source>
</evidence>
<sequence>MILKPPMKFLWLTLAWLLSASAIAAPTGIAARAWVIVDQTSGRELASHQPDLPLAPASLTQLMTVYVLLGDIRRNALRLDAEVRVPDAAAEADGARVFLKPGERVRVDTLLRAILVQSASDATVTLATATDGSEAAFVERMNREAARLGMKRTHFANATGLAQPGHVSSARDLAVLGRALLREHPAQQALFAQKEFTLDGLTYYNANRLLWRDGTVTGLKVGRNPESGYSAVASAQRGEQRRVAVVLGARSDAQRTQDALRLLNYGFEKFDSVLLYRARQPVKVVRLYRGTRQSVGIGFEQDFHLLAPRGSLPRVKAEIVTQRPIVAPIHKGQRIGLLRLTLDGKPLGNRPLVALHDVAVAGIFGRGWDSLRLLFDQ</sequence>
<keyword evidence="18" id="KW-1185">Reference proteome</keyword>
<dbReference type="HOGENOM" id="CLU_027070_8_1_4"/>
<dbReference type="STRING" id="292415.Tbd_0266"/>
<dbReference type="GO" id="GO:0009252">
    <property type="term" value="P:peptidoglycan biosynthetic process"/>
    <property type="evidence" value="ECO:0007669"/>
    <property type="project" value="UniProtKB-UniPathway"/>
</dbReference>
<evidence type="ECO:0000256" key="10">
    <source>
        <dbReference type="ARBA" id="ARBA00022984"/>
    </source>
</evidence>
<dbReference type="KEGG" id="tbd:Tbd_0266"/>
<dbReference type="EMBL" id="CP000116">
    <property type="protein sequence ID" value="AAZ96219.1"/>
    <property type="molecule type" value="Genomic_DNA"/>
</dbReference>
<evidence type="ECO:0000256" key="3">
    <source>
        <dbReference type="ARBA" id="ARBA00007164"/>
    </source>
</evidence>
<evidence type="ECO:0000256" key="2">
    <source>
        <dbReference type="ARBA" id="ARBA00004752"/>
    </source>
</evidence>
<dbReference type="InterPro" id="IPR001967">
    <property type="entry name" value="Peptidase_S11_N"/>
</dbReference>
<feature type="domain" description="Peptidase S11 D-Ala-D-Ala carboxypeptidase A C-terminal" evidence="16">
    <location>
        <begin position="270"/>
        <end position="360"/>
    </location>
</feature>
<comment type="pathway">
    <text evidence="2">Cell wall biogenesis; peptidoglycan biosynthesis.</text>
</comment>
<dbReference type="InterPro" id="IPR012338">
    <property type="entry name" value="Beta-lactam/transpept-like"/>
</dbReference>
<dbReference type="eggNOG" id="COG1686">
    <property type="taxonomic scope" value="Bacteria"/>
</dbReference>
<feature type="chain" id="PRO_5004229063" description="serine-type D-Ala-D-Ala carboxypeptidase" evidence="15">
    <location>
        <begin position="25"/>
        <end position="377"/>
    </location>
</feature>
<dbReference type="SUPFAM" id="SSF56601">
    <property type="entry name" value="beta-lactamase/transpeptidase-like"/>
    <property type="match status" value="1"/>
</dbReference>
<evidence type="ECO:0000313" key="17">
    <source>
        <dbReference type="EMBL" id="AAZ96219.1"/>
    </source>
</evidence>
<comment type="function">
    <text evidence="1">Removes C-terminal D-alanyl residues from sugar-peptide cell wall precursors.</text>
</comment>
<gene>
    <name evidence="17" type="ordered locus">Tbd_0266</name>
</gene>
<dbReference type="Pfam" id="PF07943">
    <property type="entry name" value="PBP5_C"/>
    <property type="match status" value="1"/>
</dbReference>
<feature type="binding site" evidence="13">
    <location>
        <position position="220"/>
    </location>
    <ligand>
        <name>substrate</name>
    </ligand>
</feature>
<dbReference type="Gene3D" id="2.60.410.10">
    <property type="entry name" value="D-Ala-D-Ala carboxypeptidase, C-terminal domain"/>
    <property type="match status" value="1"/>
</dbReference>
<dbReference type="GO" id="GO:0006508">
    <property type="term" value="P:proteolysis"/>
    <property type="evidence" value="ECO:0007669"/>
    <property type="project" value="UniProtKB-KW"/>
</dbReference>
<name>Q3SM31_THIDA</name>
<dbReference type="InterPro" id="IPR018044">
    <property type="entry name" value="Peptidase_S11"/>
</dbReference>
<accession>Q3SM31</accession>
<dbReference type="GO" id="GO:0008360">
    <property type="term" value="P:regulation of cell shape"/>
    <property type="evidence" value="ECO:0007669"/>
    <property type="project" value="UniProtKB-KW"/>
</dbReference>
<dbReference type="SUPFAM" id="SSF69189">
    <property type="entry name" value="Penicillin-binding protein associated domain"/>
    <property type="match status" value="1"/>
</dbReference>
<dbReference type="GO" id="GO:0009002">
    <property type="term" value="F:serine-type D-Ala-D-Ala carboxypeptidase activity"/>
    <property type="evidence" value="ECO:0007669"/>
    <property type="project" value="UniProtKB-EC"/>
</dbReference>